<dbReference type="EMBL" id="CAADIO010000004">
    <property type="protein sequence ID" value="VFR81078.1"/>
    <property type="molecule type" value="Genomic_DNA"/>
</dbReference>
<evidence type="ECO:0000256" key="1">
    <source>
        <dbReference type="SAM" id="MobiDB-lite"/>
    </source>
</evidence>
<feature type="compositionally biased region" description="Basic residues" evidence="1">
    <location>
        <begin position="52"/>
        <end position="68"/>
    </location>
</feature>
<gene>
    <name evidence="2" type="ORF">RAN3_2515</name>
</gene>
<sequence>MKHRSLVRALAMAAMSGALVAAARQQAGLPPKPVQPLPPAPRHVRDRTLNKSQRKAVKKLRRQGGPHG</sequence>
<evidence type="ECO:0000313" key="2">
    <source>
        <dbReference type="EMBL" id="VFR81078.1"/>
    </source>
</evidence>
<dbReference type="AlphaFoldDB" id="A0A484U1V3"/>
<name>A0A484U1V3_9ZZZZ</name>
<feature type="region of interest" description="Disordered" evidence="1">
    <location>
        <begin position="24"/>
        <end position="68"/>
    </location>
</feature>
<protein>
    <submittedName>
        <fullName evidence="2">Uncharacterized protein</fullName>
    </submittedName>
</protein>
<accession>A0A484U1V3</accession>
<feature type="compositionally biased region" description="Pro residues" evidence="1">
    <location>
        <begin position="30"/>
        <end position="41"/>
    </location>
</feature>
<proteinExistence type="predicted"/>
<reference evidence="2" key="1">
    <citation type="submission" date="2019-03" db="EMBL/GenBank/DDBJ databases">
        <authorList>
            <person name="Danneels B."/>
        </authorList>
    </citation>
    <scope>NUCLEOTIDE SEQUENCE</scope>
</reference>
<organism evidence="2">
    <name type="scientific">plant metagenome</name>
    <dbReference type="NCBI Taxonomy" id="1297885"/>
    <lineage>
        <taxon>unclassified sequences</taxon>
        <taxon>metagenomes</taxon>
        <taxon>organismal metagenomes</taxon>
    </lineage>
</organism>